<dbReference type="EMBL" id="SRPY01000941">
    <property type="protein sequence ID" value="KAG5915879.1"/>
    <property type="molecule type" value="Genomic_DNA"/>
</dbReference>
<dbReference type="OrthoDB" id="4900256at2759"/>
<feature type="region of interest" description="Disordered" evidence="1">
    <location>
        <begin position="199"/>
        <end position="222"/>
    </location>
</feature>
<dbReference type="Proteomes" id="UP000811619">
    <property type="component" value="Unassembled WGS sequence"/>
</dbReference>
<feature type="region of interest" description="Disordered" evidence="1">
    <location>
        <begin position="1"/>
        <end position="31"/>
    </location>
</feature>
<name>A0A8K0J0V6_9HYPO</name>
<reference evidence="2" key="1">
    <citation type="journal article" date="2020" name="bioRxiv">
        <title>Whole genome comparisons of ergot fungi reveals the divergence and evolution of species within the genus Claviceps are the result of varying mechanisms driving genome evolution and host range expansion.</title>
        <authorList>
            <person name="Wyka S.A."/>
            <person name="Mondo S.J."/>
            <person name="Liu M."/>
            <person name="Dettman J."/>
            <person name="Nalam V."/>
            <person name="Broders K.D."/>
        </authorList>
    </citation>
    <scope>NUCLEOTIDE SEQUENCE</scope>
    <source>
        <strain evidence="2">CCC 489</strain>
    </source>
</reference>
<evidence type="ECO:0000256" key="1">
    <source>
        <dbReference type="SAM" id="MobiDB-lite"/>
    </source>
</evidence>
<accession>A0A8K0J0V6</accession>
<proteinExistence type="predicted"/>
<sequence>MNPRPPSPGSEDASSPPDEEDGPAAEGGGEIPVLTSITPAMYVPIPADFLTGFTAPTTREEYLQASISTINAHASAVKANIMALTKRECVRIAREADAAWERDRGPVLERRVLRAEDRRAMVANLEAPRGMAAGRELAGTPNFEAWPGAGWAGWKEAKVMGVVSRTMIEVSGYERHVGLVRGGYEEMLRRERRRVSVQARGVGGGGGGDEDGGRAAGGMEVD</sequence>
<protein>
    <submittedName>
        <fullName evidence="2">Uncharacterized protein</fullName>
    </submittedName>
</protein>
<gene>
    <name evidence="2" type="ORF">E4U42_007888</name>
</gene>
<dbReference type="AlphaFoldDB" id="A0A8K0J0V6"/>
<organism evidence="2 3">
    <name type="scientific">Claviceps africana</name>
    <dbReference type="NCBI Taxonomy" id="83212"/>
    <lineage>
        <taxon>Eukaryota</taxon>
        <taxon>Fungi</taxon>
        <taxon>Dikarya</taxon>
        <taxon>Ascomycota</taxon>
        <taxon>Pezizomycotina</taxon>
        <taxon>Sordariomycetes</taxon>
        <taxon>Hypocreomycetidae</taxon>
        <taxon>Hypocreales</taxon>
        <taxon>Clavicipitaceae</taxon>
        <taxon>Claviceps</taxon>
    </lineage>
</organism>
<comment type="caution">
    <text evidence="2">The sequence shown here is derived from an EMBL/GenBank/DDBJ whole genome shotgun (WGS) entry which is preliminary data.</text>
</comment>
<keyword evidence="3" id="KW-1185">Reference proteome</keyword>
<evidence type="ECO:0000313" key="2">
    <source>
        <dbReference type="EMBL" id="KAG5915879.1"/>
    </source>
</evidence>
<evidence type="ECO:0000313" key="3">
    <source>
        <dbReference type="Proteomes" id="UP000811619"/>
    </source>
</evidence>